<evidence type="ECO:0000313" key="1">
    <source>
        <dbReference type="EMBL" id="DAF59018.1"/>
    </source>
</evidence>
<organism evidence="1">
    <name type="scientific">Myoviridae sp. cta6i12</name>
    <dbReference type="NCBI Taxonomy" id="2827695"/>
    <lineage>
        <taxon>Viruses</taxon>
        <taxon>Duplodnaviria</taxon>
        <taxon>Heunggongvirae</taxon>
        <taxon>Uroviricota</taxon>
        <taxon>Caudoviricetes</taxon>
    </lineage>
</organism>
<reference evidence="1" key="1">
    <citation type="journal article" date="2021" name="Proc. Natl. Acad. Sci. U.S.A.">
        <title>A Catalog of Tens of Thousands of Viruses from Human Metagenomes Reveals Hidden Associations with Chronic Diseases.</title>
        <authorList>
            <person name="Tisza M.J."/>
            <person name="Buck C.B."/>
        </authorList>
    </citation>
    <scope>NUCLEOTIDE SEQUENCE</scope>
    <source>
        <strain evidence="1">Cta6i12</strain>
    </source>
</reference>
<protein>
    <submittedName>
        <fullName evidence="1">Uncharacterized protein</fullName>
    </submittedName>
</protein>
<proteinExistence type="predicted"/>
<name>A0A8S5T8C5_9CAUD</name>
<sequence>MNPALSNRLIKSRIRISDFENTRDGKSFNERCSKGKISLFNSLYSELSDSGGLLYFVRHCRVKMQCCIKPLFRCESTSDRLSLNKPVTSLEILICTSLSLYTLA</sequence>
<dbReference type="EMBL" id="BK032761">
    <property type="protein sequence ID" value="DAF59018.1"/>
    <property type="molecule type" value="Genomic_DNA"/>
</dbReference>
<accession>A0A8S5T8C5</accession>